<dbReference type="AlphaFoldDB" id="A0A448WBE5"/>
<dbReference type="PANTHER" id="PTHR47012">
    <property type="entry name" value="LAMIN TAIL DOMAIN-CONTAINING PROTEIN 1"/>
    <property type="match status" value="1"/>
</dbReference>
<evidence type="ECO:0000313" key="2">
    <source>
        <dbReference type="EMBL" id="VEL07600.1"/>
    </source>
</evidence>
<evidence type="ECO:0000313" key="3">
    <source>
        <dbReference type="Proteomes" id="UP000784294"/>
    </source>
</evidence>
<dbReference type="InterPro" id="IPR042840">
    <property type="entry name" value="LMNTD1"/>
</dbReference>
<keyword evidence="3" id="KW-1185">Reference proteome</keyword>
<dbReference type="Proteomes" id="UP000784294">
    <property type="component" value="Unassembled WGS sequence"/>
</dbReference>
<dbReference type="SUPFAM" id="SSF74853">
    <property type="entry name" value="Lamin A/C globular tail domain"/>
    <property type="match status" value="1"/>
</dbReference>
<reference evidence="2" key="1">
    <citation type="submission" date="2018-11" db="EMBL/GenBank/DDBJ databases">
        <authorList>
            <consortium name="Pathogen Informatics"/>
        </authorList>
    </citation>
    <scope>NUCLEOTIDE SEQUENCE</scope>
</reference>
<feature type="compositionally biased region" description="Basic and acidic residues" evidence="1">
    <location>
        <begin position="98"/>
        <end position="114"/>
    </location>
</feature>
<dbReference type="Gene3D" id="2.60.40.1260">
    <property type="entry name" value="Lamin Tail domain"/>
    <property type="match status" value="1"/>
</dbReference>
<comment type="caution">
    <text evidence="2">The sequence shown here is derived from an EMBL/GenBank/DDBJ whole genome shotgun (WGS) entry which is preliminary data.</text>
</comment>
<name>A0A448WBE5_9PLAT</name>
<gene>
    <name evidence="2" type="ORF">PXEA_LOCUS1040</name>
</gene>
<dbReference type="GO" id="GO:0005737">
    <property type="term" value="C:cytoplasm"/>
    <property type="evidence" value="ECO:0007669"/>
    <property type="project" value="TreeGrafter"/>
</dbReference>
<organism evidence="2 3">
    <name type="scientific">Protopolystoma xenopodis</name>
    <dbReference type="NCBI Taxonomy" id="117903"/>
    <lineage>
        <taxon>Eukaryota</taxon>
        <taxon>Metazoa</taxon>
        <taxon>Spiralia</taxon>
        <taxon>Lophotrochozoa</taxon>
        <taxon>Platyhelminthes</taxon>
        <taxon>Monogenea</taxon>
        <taxon>Polyopisthocotylea</taxon>
        <taxon>Polystomatidea</taxon>
        <taxon>Polystomatidae</taxon>
        <taxon>Protopolystoma</taxon>
    </lineage>
</organism>
<protein>
    <submittedName>
        <fullName evidence="2">Uncharacterized protein</fullName>
    </submittedName>
</protein>
<evidence type="ECO:0000256" key="1">
    <source>
        <dbReference type="SAM" id="MobiDB-lite"/>
    </source>
</evidence>
<feature type="region of interest" description="Disordered" evidence="1">
    <location>
        <begin position="87"/>
        <end position="150"/>
    </location>
</feature>
<sequence length="259" mass="28591">MTVAPMICFRLPGLLQMPARSVLTLWAGGLADSRLLHAPPTDFRCPDVSRWPTPASRQASTTLLLLNPTGQSVAWLTVAPKEKATCESAKAHASPLTTKKDGVDEVNRSEKQCRSPEWTHSQASGHKEEQQQAYKGRAQSRKLKTKSNQQYYSRQSLYGTPLIDSPHYSQPLSEHDSRSSTIIRCLSPIIPIRPHPLLPIRFSNSAPMTGNFGSLKLGNQIKLSKSIDLKLCSRSSSVSSRLPLPVTLEHTKFVSIVDV</sequence>
<accession>A0A448WBE5</accession>
<dbReference type="EMBL" id="CAAALY010002068">
    <property type="protein sequence ID" value="VEL07600.1"/>
    <property type="molecule type" value="Genomic_DNA"/>
</dbReference>
<dbReference type="PANTHER" id="PTHR47012:SF3">
    <property type="entry name" value="LAMIN TAIL DOMAIN CONTAINING 1"/>
    <property type="match status" value="1"/>
</dbReference>
<dbReference type="InterPro" id="IPR036415">
    <property type="entry name" value="Lamin_tail_dom_sf"/>
</dbReference>
<proteinExistence type="predicted"/>
<dbReference type="GO" id="GO:0005635">
    <property type="term" value="C:nuclear envelope"/>
    <property type="evidence" value="ECO:0007669"/>
    <property type="project" value="TreeGrafter"/>
</dbReference>